<sequence length="142" mass="15924">MSKEPPARYPNFVVNKHTFTMNTLLWILQGFLALTFAYSGFMKSSQEREKLVSAGQTGVANLSYPIIRFIGISELLGAVGITVPWLTGILHILTPVSAVCFAAIMVMAMRIHYRRGEYWSVTLNVLLFAASVFVAYARFREI</sequence>
<keyword evidence="7" id="KW-1185">Reference proteome</keyword>
<feature type="transmembrane region" description="Helical" evidence="5">
    <location>
        <begin position="62"/>
        <end position="83"/>
    </location>
</feature>
<feature type="transmembrane region" description="Helical" evidence="5">
    <location>
        <begin position="89"/>
        <end position="109"/>
    </location>
</feature>
<evidence type="ECO:0000256" key="5">
    <source>
        <dbReference type="SAM" id="Phobius"/>
    </source>
</evidence>
<reference evidence="6 7" key="1">
    <citation type="submission" date="2019-07" db="EMBL/GenBank/DDBJ databases">
        <title>Whole genome shotgun sequence of Chitinophaga cymbidii NBRC 109752.</title>
        <authorList>
            <person name="Hosoyama A."/>
            <person name="Uohara A."/>
            <person name="Ohji S."/>
            <person name="Ichikawa N."/>
        </authorList>
    </citation>
    <scope>NUCLEOTIDE SEQUENCE [LARGE SCALE GENOMIC DNA]</scope>
    <source>
        <strain evidence="6 7">NBRC 109752</strain>
    </source>
</reference>
<evidence type="ECO:0000313" key="6">
    <source>
        <dbReference type="EMBL" id="GEP97413.1"/>
    </source>
</evidence>
<dbReference type="AlphaFoldDB" id="A0A512RNZ4"/>
<accession>A0A512RNZ4</accession>
<keyword evidence="2 5" id="KW-0812">Transmembrane</keyword>
<dbReference type="OrthoDB" id="3385086at2"/>
<protein>
    <recommendedName>
        <fullName evidence="8">DoxX family protein</fullName>
    </recommendedName>
</protein>
<dbReference type="GO" id="GO:0016020">
    <property type="term" value="C:membrane"/>
    <property type="evidence" value="ECO:0007669"/>
    <property type="project" value="UniProtKB-SubCell"/>
</dbReference>
<dbReference type="Proteomes" id="UP000321436">
    <property type="component" value="Unassembled WGS sequence"/>
</dbReference>
<feature type="transmembrane region" description="Helical" evidence="5">
    <location>
        <begin position="121"/>
        <end position="139"/>
    </location>
</feature>
<dbReference type="EMBL" id="BKAU01000004">
    <property type="protein sequence ID" value="GEP97413.1"/>
    <property type="molecule type" value="Genomic_DNA"/>
</dbReference>
<name>A0A512RNZ4_9BACT</name>
<keyword evidence="3 5" id="KW-1133">Transmembrane helix</keyword>
<evidence type="ECO:0000256" key="4">
    <source>
        <dbReference type="ARBA" id="ARBA00023136"/>
    </source>
</evidence>
<dbReference type="Pfam" id="PF13564">
    <property type="entry name" value="DoxX_2"/>
    <property type="match status" value="1"/>
</dbReference>
<evidence type="ECO:0000313" key="7">
    <source>
        <dbReference type="Proteomes" id="UP000321436"/>
    </source>
</evidence>
<evidence type="ECO:0000256" key="3">
    <source>
        <dbReference type="ARBA" id="ARBA00022989"/>
    </source>
</evidence>
<keyword evidence="4 5" id="KW-0472">Membrane</keyword>
<evidence type="ECO:0000256" key="1">
    <source>
        <dbReference type="ARBA" id="ARBA00004141"/>
    </source>
</evidence>
<gene>
    <name evidence="6" type="ORF">CCY01nite_36730</name>
</gene>
<evidence type="ECO:0000256" key="2">
    <source>
        <dbReference type="ARBA" id="ARBA00022692"/>
    </source>
</evidence>
<evidence type="ECO:0008006" key="8">
    <source>
        <dbReference type="Google" id="ProtNLM"/>
    </source>
</evidence>
<comment type="caution">
    <text evidence="6">The sequence shown here is derived from an EMBL/GenBank/DDBJ whole genome shotgun (WGS) entry which is preliminary data.</text>
</comment>
<organism evidence="6 7">
    <name type="scientific">Chitinophaga cymbidii</name>
    <dbReference type="NCBI Taxonomy" id="1096750"/>
    <lineage>
        <taxon>Bacteria</taxon>
        <taxon>Pseudomonadati</taxon>
        <taxon>Bacteroidota</taxon>
        <taxon>Chitinophagia</taxon>
        <taxon>Chitinophagales</taxon>
        <taxon>Chitinophagaceae</taxon>
        <taxon>Chitinophaga</taxon>
    </lineage>
</organism>
<proteinExistence type="predicted"/>
<comment type="subcellular location">
    <subcellularLocation>
        <location evidence="1">Membrane</location>
        <topology evidence="1">Multi-pass membrane protein</topology>
    </subcellularLocation>
</comment>
<feature type="transmembrane region" description="Helical" evidence="5">
    <location>
        <begin position="20"/>
        <end position="41"/>
    </location>
</feature>
<dbReference type="InterPro" id="IPR032808">
    <property type="entry name" value="DoxX"/>
</dbReference>